<evidence type="ECO:0000259" key="2">
    <source>
        <dbReference type="Pfam" id="PF00149"/>
    </source>
</evidence>
<feature type="transmembrane region" description="Helical" evidence="1">
    <location>
        <begin position="21"/>
        <end position="39"/>
    </location>
</feature>
<evidence type="ECO:0000313" key="4">
    <source>
        <dbReference type="EMBL" id="PWL07797.1"/>
    </source>
</evidence>
<dbReference type="EMBL" id="LMVN01000027">
    <property type="protein sequence ID" value="PAV06609.1"/>
    <property type="molecule type" value="Genomic_DNA"/>
</dbReference>
<evidence type="ECO:0000313" key="3">
    <source>
        <dbReference type="EMBL" id="PAV06609.1"/>
    </source>
</evidence>
<dbReference type="InterPro" id="IPR051158">
    <property type="entry name" value="Metallophosphoesterase_sf"/>
</dbReference>
<dbReference type="EMBL" id="LWMS01000044">
    <property type="protein sequence ID" value="PWL07797.1"/>
    <property type="molecule type" value="Genomic_DNA"/>
</dbReference>
<dbReference type="EC" id="3.1.-.-" evidence="4"/>
<dbReference type="Proteomes" id="UP000246004">
    <property type="component" value="Unassembled WGS sequence"/>
</dbReference>
<evidence type="ECO:0000313" key="6">
    <source>
        <dbReference type="Proteomes" id="UP000246004"/>
    </source>
</evidence>
<organism evidence="3 5">
    <name type="scientific">Methanosphaera cuniculi</name>
    <dbReference type="NCBI Taxonomy" id="1077256"/>
    <lineage>
        <taxon>Archaea</taxon>
        <taxon>Methanobacteriati</taxon>
        <taxon>Methanobacteriota</taxon>
        <taxon>Methanomada group</taxon>
        <taxon>Methanobacteria</taxon>
        <taxon>Methanobacteriales</taxon>
        <taxon>Methanobacteriaceae</taxon>
        <taxon>Methanosphaera</taxon>
    </lineage>
</organism>
<sequence>MQIERKKSHKITRLLVEISGIWLWMSFMYLFLNIALFITDHITPIPNSIKLPVLLLIVPICAIIGYANAHRNYIRSYDLYLKNRSDKQPEDVCIIHISDLHIGSSRTDTTIKQVVENINKIAQQKQKENIKTLTIISGDISDGSAPVLPDSYDELKKAEMPVIFTPGNHDYYQGIENVKKALENANVIILDDENMIYDDMGLNIIGLSFSFDVNNNEYKIPISDYLNNILIYHVPELWDELSKQKIDVELSGHTHGGQFYPMNFISEKIFKYNRGLFRNHIKDDDKGDYNSYLSVSEGVGTFAAPIRLGTHSEIVVLNINRI</sequence>
<reference evidence="4 6" key="1">
    <citation type="submission" date="2016-04" db="EMBL/GenBank/DDBJ databases">
        <title>Genome sequence of Methanosphaera cuniculi DSM 4103.</title>
        <authorList>
            <person name="Poehlein A."/>
            <person name="Seedorf H."/>
            <person name="Daniel R."/>
        </authorList>
    </citation>
    <scope>NUCLEOTIDE SEQUENCE [LARGE SCALE GENOMIC DNA]</scope>
    <source>
        <strain evidence="4 6">DSM 4103</strain>
    </source>
</reference>
<feature type="domain" description="Calcineurin-like phosphoesterase" evidence="2">
    <location>
        <begin position="94"/>
        <end position="256"/>
    </location>
</feature>
<dbReference type="InterPro" id="IPR004843">
    <property type="entry name" value="Calcineurin-like_PHP"/>
</dbReference>
<dbReference type="RefSeq" id="WP_095609249.1">
    <property type="nucleotide sequence ID" value="NZ_LMVN01000027.1"/>
</dbReference>
<dbReference type="Gene3D" id="3.60.21.10">
    <property type="match status" value="1"/>
</dbReference>
<evidence type="ECO:0000256" key="1">
    <source>
        <dbReference type="SAM" id="Phobius"/>
    </source>
</evidence>
<keyword evidence="1" id="KW-0472">Membrane</keyword>
<dbReference type="GO" id="GO:0016787">
    <property type="term" value="F:hydrolase activity"/>
    <property type="evidence" value="ECO:0007669"/>
    <property type="project" value="UniProtKB-KW"/>
</dbReference>
<dbReference type="PANTHER" id="PTHR31302">
    <property type="entry name" value="TRANSMEMBRANE PROTEIN WITH METALLOPHOSPHOESTERASE DOMAIN-RELATED"/>
    <property type="match status" value="1"/>
</dbReference>
<keyword evidence="5" id="KW-1185">Reference proteome</keyword>
<dbReference type="Proteomes" id="UP000217528">
    <property type="component" value="Unassembled WGS sequence"/>
</dbReference>
<keyword evidence="1" id="KW-0812">Transmembrane</keyword>
<reference evidence="3 5" key="2">
    <citation type="journal article" date="2017" name="BMC Genomics">
        <title>Genomic analysis of methanogenic archaea reveals a shift towards energy conservation.</title>
        <authorList>
            <person name="Gilmore S.P."/>
            <person name="Henske J.K."/>
            <person name="Sexton J.A."/>
            <person name="Solomon K.V."/>
            <person name="Seppala S."/>
            <person name="Yoo J.I."/>
            <person name="Huyett L.M."/>
            <person name="Pressman A."/>
            <person name="Cogan J.Z."/>
            <person name="Kivenson V."/>
            <person name="Peng X."/>
            <person name="Tan Y."/>
            <person name="Valentine D.L."/>
            <person name="O'Malley M.A."/>
        </authorList>
    </citation>
    <scope>NUCLEOTIDE SEQUENCE [LARGE SCALE GENOMIC DNA]</scope>
    <source>
        <strain evidence="3 5">1R-7</strain>
    </source>
</reference>
<dbReference type="PANTHER" id="PTHR31302:SF0">
    <property type="entry name" value="TRANSMEMBRANE PROTEIN WITH METALLOPHOSPHOESTERASE DOMAIN"/>
    <property type="match status" value="1"/>
</dbReference>
<gene>
    <name evidence="3" type="ORF">ASJ82_04050</name>
    <name evidence="4" type="ORF">MSCUN_13280</name>
</gene>
<proteinExistence type="predicted"/>
<evidence type="ECO:0000313" key="5">
    <source>
        <dbReference type="Proteomes" id="UP000217528"/>
    </source>
</evidence>
<dbReference type="SUPFAM" id="SSF56300">
    <property type="entry name" value="Metallo-dependent phosphatases"/>
    <property type="match status" value="1"/>
</dbReference>
<protein>
    <submittedName>
        <fullName evidence="4">Putative metallophosphoesterase</fullName>
        <ecNumber evidence="4">3.1.-.-</ecNumber>
    </submittedName>
</protein>
<dbReference type="InterPro" id="IPR029052">
    <property type="entry name" value="Metallo-depent_PP-like"/>
</dbReference>
<keyword evidence="4" id="KW-0378">Hydrolase</keyword>
<dbReference type="AlphaFoldDB" id="A0A2A2HB09"/>
<accession>A0A2A2HB09</accession>
<feature type="transmembrane region" description="Helical" evidence="1">
    <location>
        <begin position="51"/>
        <end position="69"/>
    </location>
</feature>
<name>A0A2A2HB09_9EURY</name>
<comment type="caution">
    <text evidence="3">The sequence shown here is derived from an EMBL/GenBank/DDBJ whole genome shotgun (WGS) entry which is preliminary data.</text>
</comment>
<dbReference type="OrthoDB" id="71112at2157"/>
<dbReference type="Pfam" id="PF00149">
    <property type="entry name" value="Metallophos"/>
    <property type="match status" value="1"/>
</dbReference>
<keyword evidence="1" id="KW-1133">Transmembrane helix</keyword>